<gene>
    <name evidence="2" type="ORF">BBK82_33775</name>
</gene>
<name>A0A1B2HRE3_9PSEU</name>
<evidence type="ECO:0000313" key="2">
    <source>
        <dbReference type="EMBL" id="ANZ40265.1"/>
    </source>
</evidence>
<feature type="transmembrane region" description="Helical" evidence="1">
    <location>
        <begin position="118"/>
        <end position="138"/>
    </location>
</feature>
<feature type="transmembrane region" description="Helical" evidence="1">
    <location>
        <begin position="58"/>
        <end position="85"/>
    </location>
</feature>
<evidence type="ECO:0000256" key="1">
    <source>
        <dbReference type="SAM" id="Phobius"/>
    </source>
</evidence>
<dbReference type="EMBL" id="CP016793">
    <property type="protein sequence ID" value="ANZ40265.1"/>
    <property type="molecule type" value="Genomic_DNA"/>
</dbReference>
<dbReference type="OrthoDB" id="3831145at2"/>
<sequence length="150" mass="15700">MTTATGRTTPPRTVIAAFMGFLVSSVFAVASIGVLVGTHDDLVETLRATQPSWTEEQLQAAATTSQVVVAGIALVIALVQLWLAFKLRSGRNWARVLLAVFTVFQVGSLFIGEGEATLPAYGGAVVAALAVVASYLPASNAYFDSVRRAG</sequence>
<keyword evidence="3" id="KW-1185">Reference proteome</keyword>
<organism evidence="2 3">
    <name type="scientific">Lentzea guizhouensis</name>
    <dbReference type="NCBI Taxonomy" id="1586287"/>
    <lineage>
        <taxon>Bacteria</taxon>
        <taxon>Bacillati</taxon>
        <taxon>Actinomycetota</taxon>
        <taxon>Actinomycetes</taxon>
        <taxon>Pseudonocardiales</taxon>
        <taxon>Pseudonocardiaceae</taxon>
        <taxon>Lentzea</taxon>
    </lineage>
</organism>
<keyword evidence="1" id="KW-1133">Transmembrane helix</keyword>
<dbReference type="KEGG" id="led:BBK82_33775"/>
<proteinExistence type="predicted"/>
<dbReference type="RefSeq" id="WP_065918604.1">
    <property type="nucleotide sequence ID" value="NZ_CP016793.1"/>
</dbReference>
<reference evidence="2 3" key="1">
    <citation type="submission" date="2016-07" db="EMBL/GenBank/DDBJ databases">
        <title>Complete genome sequence of the Lentzea guizhouensis DHS C013.</title>
        <authorList>
            <person name="Cao C."/>
        </authorList>
    </citation>
    <scope>NUCLEOTIDE SEQUENCE [LARGE SCALE GENOMIC DNA]</scope>
    <source>
        <strain evidence="2 3">DHS C013</strain>
    </source>
</reference>
<protein>
    <recommendedName>
        <fullName evidence="4">DUF2127 domain-containing protein</fullName>
    </recommendedName>
</protein>
<keyword evidence="1" id="KW-0812">Transmembrane</keyword>
<dbReference type="AlphaFoldDB" id="A0A1B2HRE3"/>
<dbReference type="Proteomes" id="UP000093053">
    <property type="component" value="Chromosome"/>
</dbReference>
<accession>A0A1B2HRE3</accession>
<evidence type="ECO:0008006" key="4">
    <source>
        <dbReference type="Google" id="ProtNLM"/>
    </source>
</evidence>
<feature type="transmembrane region" description="Helical" evidence="1">
    <location>
        <begin position="92"/>
        <end position="112"/>
    </location>
</feature>
<evidence type="ECO:0000313" key="3">
    <source>
        <dbReference type="Proteomes" id="UP000093053"/>
    </source>
</evidence>
<feature type="transmembrane region" description="Helical" evidence="1">
    <location>
        <begin position="12"/>
        <end position="38"/>
    </location>
</feature>
<keyword evidence="1" id="KW-0472">Membrane</keyword>